<comment type="similarity">
    <text evidence="9">Belongs to the peroxiredoxin family. BCP/PrxQ subfamily.</text>
</comment>
<comment type="catalytic activity">
    <reaction evidence="11">
        <text>a hydroperoxide + [thioredoxin]-dithiol = an alcohol + [thioredoxin]-disulfide + H2O</text>
        <dbReference type="Rhea" id="RHEA:62620"/>
        <dbReference type="Rhea" id="RHEA-COMP:10698"/>
        <dbReference type="Rhea" id="RHEA-COMP:10700"/>
        <dbReference type="ChEBI" id="CHEBI:15377"/>
        <dbReference type="ChEBI" id="CHEBI:29950"/>
        <dbReference type="ChEBI" id="CHEBI:30879"/>
        <dbReference type="ChEBI" id="CHEBI:35924"/>
        <dbReference type="ChEBI" id="CHEBI:50058"/>
        <dbReference type="EC" id="1.11.1.24"/>
    </reaction>
</comment>
<proteinExistence type="inferred from homology"/>
<dbReference type="GO" id="GO:0005737">
    <property type="term" value="C:cytoplasm"/>
    <property type="evidence" value="ECO:0007669"/>
    <property type="project" value="TreeGrafter"/>
</dbReference>
<evidence type="ECO:0000256" key="1">
    <source>
        <dbReference type="ARBA" id="ARBA00003330"/>
    </source>
</evidence>
<evidence type="ECO:0000256" key="9">
    <source>
        <dbReference type="ARBA" id="ARBA00038489"/>
    </source>
</evidence>
<comment type="function">
    <text evidence="1">Thiol-specific peroxidase that catalyzes the reduction of hydrogen peroxide and organic hydroperoxides to water and alcohols, respectively. Plays a role in cell protection against oxidative stress by detoxifying peroxides and as sensor of hydrogen peroxide-mediated signaling events.</text>
</comment>
<keyword evidence="14" id="KW-1185">Reference proteome</keyword>
<dbReference type="PANTHER" id="PTHR42801:SF7">
    <property type="entry name" value="SLL1159 PROTEIN"/>
    <property type="match status" value="1"/>
</dbReference>
<reference evidence="13 14" key="1">
    <citation type="submission" date="2015-09" db="EMBL/GenBank/DDBJ databases">
        <title>Genome sequence, genome mining and natural product profiling of a biocontrol bacterium Streptomyces malaysiensis F913.</title>
        <authorList>
            <person name="Xu Y."/>
            <person name="Wei J."/>
            <person name="Xie J."/>
            <person name="Li T."/>
            <person name="Zhou Z."/>
        </authorList>
    </citation>
    <scope>NUCLEOTIDE SEQUENCE [LARGE SCALE GENOMIC DNA]</scope>
    <source>
        <strain evidence="13 14">F913</strain>
    </source>
</reference>
<dbReference type="InterPro" id="IPR050924">
    <property type="entry name" value="Peroxiredoxin_BCP/PrxQ"/>
</dbReference>
<dbReference type="GO" id="GO:0034599">
    <property type="term" value="P:cellular response to oxidative stress"/>
    <property type="evidence" value="ECO:0007669"/>
    <property type="project" value="TreeGrafter"/>
</dbReference>
<keyword evidence="4" id="KW-0049">Antioxidant</keyword>
<evidence type="ECO:0000259" key="12">
    <source>
        <dbReference type="PROSITE" id="PS51352"/>
    </source>
</evidence>
<keyword evidence="5" id="KW-0560">Oxidoreductase</keyword>
<feature type="domain" description="Thioredoxin" evidence="12">
    <location>
        <begin position="46"/>
        <end position="219"/>
    </location>
</feature>
<dbReference type="SUPFAM" id="SSF52833">
    <property type="entry name" value="Thioredoxin-like"/>
    <property type="match status" value="1"/>
</dbReference>
<comment type="caution">
    <text evidence="13">The sequence shown here is derived from an EMBL/GenBank/DDBJ whole genome shotgun (WGS) entry which is preliminary data.</text>
</comment>
<dbReference type="RefSeq" id="WP_102935817.1">
    <property type="nucleotide sequence ID" value="NZ_JAJGMX010000108.1"/>
</dbReference>
<evidence type="ECO:0000256" key="10">
    <source>
        <dbReference type="ARBA" id="ARBA00041373"/>
    </source>
</evidence>
<dbReference type="InterPro" id="IPR000866">
    <property type="entry name" value="AhpC/TSA"/>
</dbReference>
<name>A0A2J7YPA3_STRMQ</name>
<evidence type="ECO:0000313" key="13">
    <source>
        <dbReference type="EMBL" id="PNG89851.1"/>
    </source>
</evidence>
<keyword evidence="7" id="KW-0676">Redox-active center</keyword>
<evidence type="ECO:0000256" key="8">
    <source>
        <dbReference type="ARBA" id="ARBA00032824"/>
    </source>
</evidence>
<dbReference type="Gene3D" id="3.40.30.10">
    <property type="entry name" value="Glutaredoxin"/>
    <property type="match status" value="1"/>
</dbReference>
<evidence type="ECO:0000256" key="11">
    <source>
        <dbReference type="ARBA" id="ARBA00049091"/>
    </source>
</evidence>
<dbReference type="InterPro" id="IPR013766">
    <property type="entry name" value="Thioredoxin_domain"/>
</dbReference>
<dbReference type="AlphaFoldDB" id="A0A2J7YPA3"/>
<keyword evidence="6" id="KW-1015">Disulfide bond</keyword>
<dbReference type="EMBL" id="LJIW01000002">
    <property type="protein sequence ID" value="PNG89851.1"/>
    <property type="molecule type" value="Genomic_DNA"/>
</dbReference>
<evidence type="ECO:0000256" key="5">
    <source>
        <dbReference type="ARBA" id="ARBA00023002"/>
    </source>
</evidence>
<evidence type="ECO:0000256" key="4">
    <source>
        <dbReference type="ARBA" id="ARBA00022862"/>
    </source>
</evidence>
<accession>A0A2J7YPA3</accession>
<evidence type="ECO:0000256" key="2">
    <source>
        <dbReference type="ARBA" id="ARBA00013017"/>
    </source>
</evidence>
<evidence type="ECO:0000256" key="7">
    <source>
        <dbReference type="ARBA" id="ARBA00023284"/>
    </source>
</evidence>
<dbReference type="PANTHER" id="PTHR42801">
    <property type="entry name" value="THIOREDOXIN-DEPENDENT PEROXIDE REDUCTASE"/>
    <property type="match status" value="1"/>
</dbReference>
<keyword evidence="3" id="KW-0575">Peroxidase</keyword>
<evidence type="ECO:0000256" key="6">
    <source>
        <dbReference type="ARBA" id="ARBA00023157"/>
    </source>
</evidence>
<organism evidence="13 14">
    <name type="scientific">Streptomyces malaysiensis</name>
    <dbReference type="NCBI Taxonomy" id="92644"/>
    <lineage>
        <taxon>Bacteria</taxon>
        <taxon>Bacillati</taxon>
        <taxon>Actinomycetota</taxon>
        <taxon>Actinomycetes</taxon>
        <taxon>Kitasatosporales</taxon>
        <taxon>Streptomycetaceae</taxon>
        <taxon>Streptomyces</taxon>
        <taxon>Streptomyces violaceusniger group</taxon>
    </lineage>
</organism>
<protein>
    <recommendedName>
        <fullName evidence="2">thioredoxin-dependent peroxiredoxin</fullName>
        <ecNumber evidence="2">1.11.1.24</ecNumber>
    </recommendedName>
    <alternativeName>
        <fullName evidence="10">Bacterioferritin comigratory protein</fullName>
    </alternativeName>
    <alternativeName>
        <fullName evidence="8">Thioredoxin peroxidase</fullName>
    </alternativeName>
</protein>
<dbReference type="PROSITE" id="PS51352">
    <property type="entry name" value="THIOREDOXIN_2"/>
    <property type="match status" value="1"/>
</dbReference>
<dbReference type="Pfam" id="PF00578">
    <property type="entry name" value="AhpC-TSA"/>
    <property type="match status" value="1"/>
</dbReference>
<gene>
    <name evidence="13" type="ORF">SMF913_25316</name>
</gene>
<dbReference type="InterPro" id="IPR036249">
    <property type="entry name" value="Thioredoxin-like_sf"/>
</dbReference>
<dbReference type="Proteomes" id="UP000236520">
    <property type="component" value="Unassembled WGS sequence"/>
</dbReference>
<sequence>MATTPIADQAAALQAGMAQQVSAELRAPFAEELKQLAAAGVPAGIARPGEELPDAGLLDAHGQPTTLRGTLAGRPAVIVFYRGAWCPYCNLALRTYQSELVGPLAQRGAALVAISPQKPDGSLTMQQSNELTFTVLSDAGNTLAGRLGILTEPTEAAKASQAALGLDVAALNADGAAVIPMPTTVIVDTSGTIRWIDVHPNYVSRSEPAEILAAYDAVL</sequence>
<evidence type="ECO:0000313" key="14">
    <source>
        <dbReference type="Proteomes" id="UP000236520"/>
    </source>
</evidence>
<dbReference type="EC" id="1.11.1.24" evidence="2"/>
<evidence type="ECO:0000256" key="3">
    <source>
        <dbReference type="ARBA" id="ARBA00022559"/>
    </source>
</evidence>
<dbReference type="GO" id="GO:0045454">
    <property type="term" value="P:cell redox homeostasis"/>
    <property type="evidence" value="ECO:0007669"/>
    <property type="project" value="TreeGrafter"/>
</dbReference>
<dbReference type="GO" id="GO:0008379">
    <property type="term" value="F:thioredoxin peroxidase activity"/>
    <property type="evidence" value="ECO:0007669"/>
    <property type="project" value="TreeGrafter"/>
</dbReference>
<dbReference type="CDD" id="cd02970">
    <property type="entry name" value="PRX_like2"/>
    <property type="match status" value="1"/>
</dbReference>